<keyword evidence="2" id="KW-1185">Reference proteome</keyword>
<name>A0A098EP71_9BACL</name>
<dbReference type="Proteomes" id="UP000043699">
    <property type="component" value="Unassembled WGS sequence"/>
</dbReference>
<accession>A0A098EP71</accession>
<dbReference type="Pfam" id="PF13076">
    <property type="entry name" value="Fur_reg_FbpA"/>
    <property type="match status" value="1"/>
</dbReference>
<proteinExistence type="predicted"/>
<dbReference type="EMBL" id="CCXS01000001">
    <property type="protein sequence ID" value="CEG23592.1"/>
    <property type="molecule type" value="Genomic_DNA"/>
</dbReference>
<evidence type="ECO:0000313" key="1">
    <source>
        <dbReference type="EMBL" id="CEG23592.1"/>
    </source>
</evidence>
<dbReference type="InterPro" id="IPR025072">
    <property type="entry name" value="Fur_reg_FbpA"/>
</dbReference>
<evidence type="ECO:0008006" key="3">
    <source>
        <dbReference type="Google" id="ProtNLM"/>
    </source>
</evidence>
<protein>
    <recommendedName>
        <fullName evidence="3">Fur-regulated basic protein FbpA</fullName>
    </recommendedName>
</protein>
<gene>
    <name evidence="1" type="ORF">BN1080_02591</name>
</gene>
<organism evidence="1 2">
    <name type="scientific">Planococcus massiliensis</name>
    <dbReference type="NCBI Taxonomy" id="1499687"/>
    <lineage>
        <taxon>Bacteria</taxon>
        <taxon>Bacillati</taxon>
        <taxon>Bacillota</taxon>
        <taxon>Bacilli</taxon>
        <taxon>Bacillales</taxon>
        <taxon>Caryophanaceae</taxon>
        <taxon>Planococcus</taxon>
    </lineage>
</organism>
<dbReference type="RefSeq" id="WP_234398963.1">
    <property type="nucleotide sequence ID" value="NZ_CCXS01000001.1"/>
</dbReference>
<evidence type="ECO:0000313" key="2">
    <source>
        <dbReference type="Proteomes" id="UP000043699"/>
    </source>
</evidence>
<reference evidence="1 2" key="1">
    <citation type="submission" date="2014-09" db="EMBL/GenBank/DDBJ databases">
        <authorList>
            <person name="Urmite Genomes Urmite Genomes"/>
        </authorList>
    </citation>
    <scope>NUCLEOTIDE SEQUENCE [LARGE SCALE GENOMIC DNA]</scope>
    <source>
        <strain evidence="1 2">ES2</strain>
    </source>
</reference>
<dbReference type="STRING" id="1499687.BN1080_02591"/>
<sequence length="52" mass="6183">MEQIPESKFEDKRSNVIEELVAQNVFKINGRQLYELSLYELMKTYTEKDQVG</sequence>
<dbReference type="AlphaFoldDB" id="A0A098EP71"/>